<evidence type="ECO:0000256" key="1">
    <source>
        <dbReference type="SAM" id="Phobius"/>
    </source>
</evidence>
<dbReference type="AlphaFoldDB" id="A0A6A6YPR6"/>
<dbReference type="Proteomes" id="UP000504636">
    <property type="component" value="Unplaced"/>
</dbReference>
<keyword evidence="1" id="KW-0812">Transmembrane</keyword>
<evidence type="ECO:0000313" key="2">
    <source>
        <dbReference type="EMBL" id="KAF2810549.1"/>
    </source>
</evidence>
<gene>
    <name evidence="2 4" type="ORF">BDZ99DRAFT_314389</name>
</gene>
<feature type="transmembrane region" description="Helical" evidence="1">
    <location>
        <begin position="27"/>
        <end position="53"/>
    </location>
</feature>
<keyword evidence="1" id="KW-1133">Transmembrane helix</keyword>
<reference evidence="4" key="3">
    <citation type="submission" date="2025-04" db="UniProtKB">
        <authorList>
            <consortium name="RefSeq"/>
        </authorList>
    </citation>
    <scope>IDENTIFICATION</scope>
    <source>
        <strain evidence="4">CBS 304.34</strain>
    </source>
</reference>
<reference evidence="4" key="2">
    <citation type="submission" date="2020-04" db="EMBL/GenBank/DDBJ databases">
        <authorList>
            <consortium name="NCBI Genome Project"/>
        </authorList>
    </citation>
    <scope>NUCLEOTIDE SEQUENCE</scope>
    <source>
        <strain evidence="4">CBS 304.34</strain>
    </source>
</reference>
<feature type="transmembrane region" description="Helical" evidence="1">
    <location>
        <begin position="65"/>
        <end position="83"/>
    </location>
</feature>
<keyword evidence="3" id="KW-1185">Reference proteome</keyword>
<keyword evidence="1" id="KW-0472">Membrane</keyword>
<protein>
    <submittedName>
        <fullName evidence="2 4">Uncharacterized protein</fullName>
    </submittedName>
</protein>
<accession>A0A6A6YPR6</accession>
<evidence type="ECO:0000313" key="3">
    <source>
        <dbReference type="Proteomes" id="UP000504636"/>
    </source>
</evidence>
<dbReference type="GeneID" id="54455178"/>
<sequence length="84" mass="9434">MRRFLNGNTIIPPPLNITLSNFSSFSAFSFITTLITTNICYLLGFSCLSYYIIYTFTLFSVLNYSITNLLTLPLSAFITSAILI</sequence>
<proteinExistence type="predicted"/>
<evidence type="ECO:0000313" key="4">
    <source>
        <dbReference type="RefSeq" id="XP_033577513.1"/>
    </source>
</evidence>
<dbReference type="RefSeq" id="XP_033577513.1">
    <property type="nucleotide sequence ID" value="XM_033714285.1"/>
</dbReference>
<reference evidence="2 4" key="1">
    <citation type="journal article" date="2020" name="Stud. Mycol.">
        <title>101 Dothideomycetes genomes: a test case for predicting lifestyles and emergence of pathogens.</title>
        <authorList>
            <person name="Haridas S."/>
            <person name="Albert R."/>
            <person name="Binder M."/>
            <person name="Bloem J."/>
            <person name="Labutti K."/>
            <person name="Salamov A."/>
            <person name="Andreopoulos B."/>
            <person name="Baker S."/>
            <person name="Barry K."/>
            <person name="Bills G."/>
            <person name="Bluhm B."/>
            <person name="Cannon C."/>
            <person name="Castanera R."/>
            <person name="Culley D."/>
            <person name="Daum C."/>
            <person name="Ezra D."/>
            <person name="Gonzalez J."/>
            <person name="Henrissat B."/>
            <person name="Kuo A."/>
            <person name="Liang C."/>
            <person name="Lipzen A."/>
            <person name="Lutzoni F."/>
            <person name="Magnuson J."/>
            <person name="Mondo S."/>
            <person name="Nolan M."/>
            <person name="Ohm R."/>
            <person name="Pangilinan J."/>
            <person name="Park H.-J."/>
            <person name="Ramirez L."/>
            <person name="Alfaro M."/>
            <person name="Sun H."/>
            <person name="Tritt A."/>
            <person name="Yoshinaga Y."/>
            <person name="Zwiers L.-H."/>
            <person name="Turgeon B."/>
            <person name="Goodwin S."/>
            <person name="Spatafora J."/>
            <person name="Crous P."/>
            <person name="Grigoriev I."/>
        </authorList>
    </citation>
    <scope>NUCLEOTIDE SEQUENCE</scope>
    <source>
        <strain evidence="2 4">CBS 304.34</strain>
    </source>
</reference>
<dbReference type="EMBL" id="MU003700">
    <property type="protein sequence ID" value="KAF2810549.1"/>
    <property type="molecule type" value="Genomic_DNA"/>
</dbReference>
<name>A0A6A6YPR6_9PEZI</name>
<organism evidence="2">
    <name type="scientific">Mytilinidion resinicola</name>
    <dbReference type="NCBI Taxonomy" id="574789"/>
    <lineage>
        <taxon>Eukaryota</taxon>
        <taxon>Fungi</taxon>
        <taxon>Dikarya</taxon>
        <taxon>Ascomycota</taxon>
        <taxon>Pezizomycotina</taxon>
        <taxon>Dothideomycetes</taxon>
        <taxon>Pleosporomycetidae</taxon>
        <taxon>Mytilinidiales</taxon>
        <taxon>Mytilinidiaceae</taxon>
        <taxon>Mytilinidion</taxon>
    </lineage>
</organism>